<feature type="transmembrane region" description="Helical" evidence="8">
    <location>
        <begin position="42"/>
        <end position="66"/>
    </location>
</feature>
<comment type="caution">
    <text evidence="9">The sequence shown here is derived from an EMBL/GenBank/DDBJ whole genome shotgun (WGS) entry which is preliminary data.</text>
</comment>
<keyword evidence="3 8" id="KW-0812">Transmembrane</keyword>
<evidence type="ECO:0000256" key="8">
    <source>
        <dbReference type="SAM" id="Phobius"/>
    </source>
</evidence>
<dbReference type="PANTHER" id="PTHR45136:SF2">
    <property type="entry name" value="ABC TRANSPORTER DOMAIN-CONTAINING PROTEIN"/>
    <property type="match status" value="1"/>
</dbReference>
<proteinExistence type="inferred from homology"/>
<keyword evidence="5 8" id="KW-1133">Transmembrane helix</keyword>
<feature type="transmembrane region" description="Helical" evidence="8">
    <location>
        <begin position="12"/>
        <end position="30"/>
    </location>
</feature>
<dbReference type="AlphaFoldDB" id="A0A176W1P7"/>
<evidence type="ECO:0008006" key="11">
    <source>
        <dbReference type="Google" id="ProtNLM"/>
    </source>
</evidence>
<evidence type="ECO:0000256" key="7">
    <source>
        <dbReference type="ARBA" id="ARBA00023180"/>
    </source>
</evidence>
<evidence type="ECO:0000256" key="1">
    <source>
        <dbReference type="ARBA" id="ARBA00007577"/>
    </source>
</evidence>
<evidence type="ECO:0000256" key="6">
    <source>
        <dbReference type="ARBA" id="ARBA00023136"/>
    </source>
</evidence>
<evidence type="ECO:0000256" key="4">
    <source>
        <dbReference type="ARBA" id="ARBA00022737"/>
    </source>
</evidence>
<dbReference type="EMBL" id="LVLJ01002011">
    <property type="protein sequence ID" value="OAE26988.1"/>
    <property type="molecule type" value="Genomic_DNA"/>
</dbReference>
<dbReference type="Gene3D" id="1.20.1560.10">
    <property type="entry name" value="ABC transporter type 1, transmembrane domain"/>
    <property type="match status" value="1"/>
</dbReference>
<sequence length="158" mass="17118">MLGSIGGLIISWKLSVVMIAVQPLVIACYYSKKPCKESKKRAYITGSGLGAALFATYCTWVVDFWWGGQLVKREDLSFGDLFGCFFILVASGRMIAEAGSMTLDLTKGANSIVIVSNILDRRTKIDPYDGAGVKLNKIDGNVELKGVDSSVRFGLPLL</sequence>
<gene>
    <name evidence="9" type="ORF">AXG93_2654s1090</name>
</gene>
<evidence type="ECO:0000256" key="3">
    <source>
        <dbReference type="ARBA" id="ARBA00022692"/>
    </source>
</evidence>
<dbReference type="GO" id="GO:0005524">
    <property type="term" value="F:ATP binding"/>
    <property type="evidence" value="ECO:0007669"/>
    <property type="project" value="InterPro"/>
</dbReference>
<keyword evidence="2" id="KW-0813">Transport</keyword>
<dbReference type="GO" id="GO:0016020">
    <property type="term" value="C:membrane"/>
    <property type="evidence" value="ECO:0007669"/>
    <property type="project" value="InterPro"/>
</dbReference>
<organism evidence="9 10">
    <name type="scientific">Marchantia polymorpha subsp. ruderalis</name>
    <dbReference type="NCBI Taxonomy" id="1480154"/>
    <lineage>
        <taxon>Eukaryota</taxon>
        <taxon>Viridiplantae</taxon>
        <taxon>Streptophyta</taxon>
        <taxon>Embryophyta</taxon>
        <taxon>Marchantiophyta</taxon>
        <taxon>Marchantiopsida</taxon>
        <taxon>Marchantiidae</taxon>
        <taxon>Marchantiales</taxon>
        <taxon>Marchantiaceae</taxon>
        <taxon>Marchantia</taxon>
    </lineage>
</organism>
<dbReference type="InterPro" id="IPR036640">
    <property type="entry name" value="ABC1_TM_sf"/>
</dbReference>
<dbReference type="Proteomes" id="UP000077202">
    <property type="component" value="Unassembled WGS sequence"/>
</dbReference>
<evidence type="ECO:0000313" key="10">
    <source>
        <dbReference type="Proteomes" id="UP000077202"/>
    </source>
</evidence>
<accession>A0A176W1P7</accession>
<name>A0A176W1P7_MARPO</name>
<feature type="transmembrane region" description="Helical" evidence="8">
    <location>
        <begin position="78"/>
        <end position="96"/>
    </location>
</feature>
<evidence type="ECO:0000313" key="9">
    <source>
        <dbReference type="EMBL" id="OAE26988.1"/>
    </source>
</evidence>
<evidence type="ECO:0000256" key="5">
    <source>
        <dbReference type="ARBA" id="ARBA00022989"/>
    </source>
</evidence>
<keyword evidence="4" id="KW-0677">Repeat</keyword>
<keyword evidence="10" id="KW-1185">Reference proteome</keyword>
<protein>
    <recommendedName>
        <fullName evidence="11">ABC transmembrane type-1 domain-containing protein</fullName>
    </recommendedName>
</protein>
<evidence type="ECO:0000256" key="2">
    <source>
        <dbReference type="ARBA" id="ARBA00022448"/>
    </source>
</evidence>
<dbReference type="SUPFAM" id="SSF90123">
    <property type="entry name" value="ABC transporter transmembrane region"/>
    <property type="match status" value="1"/>
</dbReference>
<comment type="similarity">
    <text evidence="1">Belongs to the ABC transporter superfamily. ABCB family. Multidrug resistance exporter (TC 3.A.1.201) subfamily.</text>
</comment>
<dbReference type="PANTHER" id="PTHR45136">
    <property type="entry name" value="ABC TRANSPORTER DOMAIN-CONTAINING PROTEIN"/>
    <property type="match status" value="1"/>
</dbReference>
<reference evidence="9" key="1">
    <citation type="submission" date="2016-03" db="EMBL/GenBank/DDBJ databases">
        <title>Mechanisms controlling the formation of the plant cell surface in tip-growing cells are functionally conserved among land plants.</title>
        <authorList>
            <person name="Honkanen S."/>
            <person name="Jones V.A."/>
            <person name="Morieri G."/>
            <person name="Champion C."/>
            <person name="Hetherington A.J."/>
            <person name="Kelly S."/>
            <person name="Saint-Marcoux D."/>
            <person name="Proust H."/>
            <person name="Prescott H."/>
            <person name="Dolan L."/>
        </authorList>
    </citation>
    <scope>NUCLEOTIDE SEQUENCE [LARGE SCALE GENOMIC DNA]</scope>
    <source>
        <tissue evidence="9">Whole gametophyte</tissue>
    </source>
</reference>
<keyword evidence="7" id="KW-0325">Glycoprotein</keyword>
<keyword evidence="6 8" id="KW-0472">Membrane</keyword>